<reference evidence="2 3" key="1">
    <citation type="submission" date="2018-10" db="EMBL/GenBank/DDBJ databases">
        <title>Robbsia sp. DHC34, isolated from soil.</title>
        <authorList>
            <person name="Gao Z.-H."/>
            <person name="Qiu L.-H."/>
        </authorList>
    </citation>
    <scope>NUCLEOTIDE SEQUENCE [LARGE SCALE GENOMIC DNA]</scope>
    <source>
        <strain evidence="2 3">DHC34</strain>
    </source>
</reference>
<dbReference type="Proteomes" id="UP000270342">
    <property type="component" value="Unassembled WGS sequence"/>
</dbReference>
<gene>
    <name evidence="2" type="ORF">D7S86_17590</name>
</gene>
<sequence>MTMERTMHTAIQLIFDPQHDTHRAQEVERVWRMKTGGGDGTQTQGALGLRHSDDKVLVLLNGPHTASQRWIQFEVMRAFIRGTPIVVVDVSCLRDERKLRAMRGRNPLDLLSAEAEAQTLWLKEFNPVTLKWQAARASSSVPRYAVPYPMDGNGPWLLSSIFPIYRWTEDWGERNLLAWIDEALSATQSAAQDAPPALVAAAASSPARFAVA</sequence>
<dbReference type="EMBL" id="RBZU01000008">
    <property type="protein sequence ID" value="RKP51773.1"/>
    <property type="molecule type" value="Genomic_DNA"/>
</dbReference>
<organism evidence="2 3">
    <name type="scientific">Pararobbsia silviterrae</name>
    <dbReference type="NCBI Taxonomy" id="1792498"/>
    <lineage>
        <taxon>Bacteria</taxon>
        <taxon>Pseudomonadati</taxon>
        <taxon>Pseudomonadota</taxon>
        <taxon>Betaproteobacteria</taxon>
        <taxon>Burkholderiales</taxon>
        <taxon>Burkholderiaceae</taxon>
        <taxon>Pararobbsia</taxon>
    </lineage>
</organism>
<dbReference type="Pfam" id="PF08937">
    <property type="entry name" value="ThsB_TIR"/>
    <property type="match status" value="1"/>
</dbReference>
<accession>A0A494XW04</accession>
<evidence type="ECO:0000259" key="1">
    <source>
        <dbReference type="Pfam" id="PF08937"/>
    </source>
</evidence>
<comment type="caution">
    <text evidence="2">The sequence shown here is derived from an EMBL/GenBank/DDBJ whole genome shotgun (WGS) entry which is preliminary data.</text>
</comment>
<dbReference type="AlphaFoldDB" id="A0A494XW04"/>
<keyword evidence="3" id="KW-1185">Reference proteome</keyword>
<protein>
    <recommendedName>
        <fullName evidence="1">Thoeris protein ThsB TIR-like domain-containing protein</fullName>
    </recommendedName>
</protein>
<proteinExistence type="predicted"/>
<evidence type="ECO:0000313" key="2">
    <source>
        <dbReference type="EMBL" id="RKP51773.1"/>
    </source>
</evidence>
<feature type="domain" description="Thoeris protein ThsB TIR-like" evidence="1">
    <location>
        <begin position="53"/>
        <end position="91"/>
    </location>
</feature>
<dbReference type="InterPro" id="IPR015032">
    <property type="entry name" value="ThsB__TIR-like_domain"/>
</dbReference>
<evidence type="ECO:0000313" key="3">
    <source>
        <dbReference type="Proteomes" id="UP000270342"/>
    </source>
</evidence>
<name>A0A494XW04_9BURK</name>